<dbReference type="Gene3D" id="1.10.110.10">
    <property type="entry name" value="Plant lipid-transfer and hydrophobic proteins"/>
    <property type="match status" value="1"/>
</dbReference>
<dbReference type="SUPFAM" id="SSF47699">
    <property type="entry name" value="Bifunctional inhibitor/lipid-transfer protein/seed storage 2S albumin"/>
    <property type="match status" value="1"/>
</dbReference>
<evidence type="ECO:0000256" key="2">
    <source>
        <dbReference type="ARBA" id="ARBA00009748"/>
    </source>
</evidence>
<dbReference type="InterPro" id="IPR036312">
    <property type="entry name" value="Bifun_inhib/LTP/seed_sf"/>
</dbReference>
<dbReference type="SMART" id="SM00499">
    <property type="entry name" value="AAI"/>
    <property type="match status" value="1"/>
</dbReference>
<evidence type="ECO:0000313" key="13">
    <source>
        <dbReference type="EMBL" id="CAH8346580.1"/>
    </source>
</evidence>
<dbReference type="GO" id="GO:0005886">
    <property type="term" value="C:plasma membrane"/>
    <property type="evidence" value="ECO:0007669"/>
    <property type="project" value="UniProtKB-SubCell"/>
</dbReference>
<dbReference type="FunFam" id="1.10.110.10:FF:000001">
    <property type="entry name" value="Bifunctional inhibitor/lipid-transfer protein/seed storage 2S albumin superfamily protein"/>
    <property type="match status" value="1"/>
</dbReference>
<dbReference type="CDD" id="cd00010">
    <property type="entry name" value="AAI_LTSS"/>
    <property type="match status" value="1"/>
</dbReference>
<keyword evidence="8" id="KW-0325">Glycoprotein</keyword>
<organism evidence="13 14">
    <name type="scientific">Eruca vesicaria subsp. sativa</name>
    <name type="common">Garden rocket</name>
    <name type="synonym">Eruca sativa</name>
    <dbReference type="NCBI Taxonomy" id="29727"/>
    <lineage>
        <taxon>Eukaryota</taxon>
        <taxon>Viridiplantae</taxon>
        <taxon>Streptophyta</taxon>
        <taxon>Embryophyta</taxon>
        <taxon>Tracheophyta</taxon>
        <taxon>Spermatophyta</taxon>
        <taxon>Magnoliopsida</taxon>
        <taxon>eudicotyledons</taxon>
        <taxon>Gunneridae</taxon>
        <taxon>Pentapetalae</taxon>
        <taxon>rosids</taxon>
        <taxon>malvids</taxon>
        <taxon>Brassicales</taxon>
        <taxon>Brassicaceae</taxon>
        <taxon>Brassiceae</taxon>
        <taxon>Eruca</taxon>
    </lineage>
</organism>
<keyword evidence="9" id="KW-0449">Lipoprotein</keyword>
<keyword evidence="6" id="KW-0472">Membrane</keyword>
<evidence type="ECO:0000256" key="7">
    <source>
        <dbReference type="ARBA" id="ARBA00023157"/>
    </source>
</evidence>
<keyword evidence="5 11" id="KW-0732">Signal</keyword>
<comment type="subcellular location">
    <subcellularLocation>
        <location evidence="1">Cell membrane</location>
        <topology evidence="1">Lipid-anchor</topology>
        <topology evidence="1">GPI-anchor</topology>
    </subcellularLocation>
</comment>
<dbReference type="PANTHER" id="PTHR33044">
    <property type="entry name" value="BIFUNCTIONAL INHIBITOR/LIPID-TRANSFER PROTEIN/SEED STORAGE 2S ALBUMIN SUPERFAMILY PROTEIN-RELATED"/>
    <property type="match status" value="1"/>
</dbReference>
<sequence length="168" mass="16843">MAAIPLLLLFLSVSSSSVNGNNTAPAVDCSAAMPPLVKCLPFVTNGSHVEKPEDSCCSGLKTVLDTKPDCLCEALKKSKEMGISLNFTKSATLPAACKLTTTTSCSLFAKPPVASAPAPVPAAGPLNGSGPGSSSAPAPSPSRSNRGSSVSVLPFAISGVLVILFALV</sequence>
<feature type="chain" id="PRO_5044857266" description="Bifunctional inhibitor/plant lipid transfer protein/seed storage helical domain-containing protein" evidence="11">
    <location>
        <begin position="21"/>
        <end position="168"/>
    </location>
</feature>
<feature type="domain" description="Bifunctional inhibitor/plant lipid transfer protein/seed storage helical" evidence="12">
    <location>
        <begin position="29"/>
        <end position="105"/>
    </location>
</feature>
<keyword evidence="3" id="KW-1003">Cell membrane</keyword>
<evidence type="ECO:0000256" key="6">
    <source>
        <dbReference type="ARBA" id="ARBA00023136"/>
    </source>
</evidence>
<evidence type="ECO:0000256" key="1">
    <source>
        <dbReference type="ARBA" id="ARBA00004609"/>
    </source>
</evidence>
<dbReference type="InterPro" id="IPR016140">
    <property type="entry name" value="Bifunc_inhib/LTP/seed_store"/>
</dbReference>
<dbReference type="Proteomes" id="UP001642260">
    <property type="component" value="Unassembled WGS sequence"/>
</dbReference>
<evidence type="ECO:0000256" key="4">
    <source>
        <dbReference type="ARBA" id="ARBA00022622"/>
    </source>
</evidence>
<evidence type="ECO:0000313" key="14">
    <source>
        <dbReference type="Proteomes" id="UP001642260"/>
    </source>
</evidence>
<dbReference type="InterPro" id="IPR043325">
    <property type="entry name" value="LTSS"/>
</dbReference>
<protein>
    <recommendedName>
        <fullName evidence="12">Bifunctional inhibitor/plant lipid transfer protein/seed storage helical domain-containing protein</fullName>
    </recommendedName>
</protein>
<reference evidence="13 14" key="1">
    <citation type="submission" date="2022-03" db="EMBL/GenBank/DDBJ databases">
        <authorList>
            <person name="Macdonald S."/>
            <person name="Ahmed S."/>
            <person name="Newling K."/>
        </authorList>
    </citation>
    <scope>NUCLEOTIDE SEQUENCE [LARGE SCALE GENOMIC DNA]</scope>
</reference>
<proteinExistence type="inferred from homology"/>
<evidence type="ECO:0000256" key="3">
    <source>
        <dbReference type="ARBA" id="ARBA00022475"/>
    </source>
</evidence>
<dbReference type="Pfam" id="PF14368">
    <property type="entry name" value="LTP_2"/>
    <property type="match status" value="1"/>
</dbReference>
<feature type="signal peptide" evidence="11">
    <location>
        <begin position="1"/>
        <end position="20"/>
    </location>
</feature>
<dbReference type="PRINTS" id="PR00382">
    <property type="entry name" value="LIPIDTRNSFER"/>
</dbReference>
<keyword evidence="4" id="KW-0336">GPI-anchor</keyword>
<keyword evidence="7" id="KW-1015">Disulfide bond</keyword>
<comment type="similarity">
    <text evidence="2">Belongs to the plant LTP family.</text>
</comment>
<dbReference type="AlphaFoldDB" id="A0ABC8K6V4"/>
<gene>
    <name evidence="13" type="ORF">ERUC_LOCUS16950</name>
</gene>
<keyword evidence="14" id="KW-1185">Reference proteome</keyword>
<feature type="region of interest" description="Disordered" evidence="10">
    <location>
        <begin position="119"/>
        <end position="144"/>
    </location>
</feature>
<evidence type="ECO:0000256" key="8">
    <source>
        <dbReference type="ARBA" id="ARBA00023180"/>
    </source>
</evidence>
<dbReference type="GO" id="GO:0098552">
    <property type="term" value="C:side of membrane"/>
    <property type="evidence" value="ECO:0007669"/>
    <property type="project" value="UniProtKB-KW"/>
</dbReference>
<comment type="caution">
    <text evidence="13">The sequence shown here is derived from an EMBL/GenBank/DDBJ whole genome shotgun (WGS) entry which is preliminary data.</text>
</comment>
<dbReference type="EMBL" id="CAKOAT010153822">
    <property type="protein sequence ID" value="CAH8346580.1"/>
    <property type="molecule type" value="Genomic_DNA"/>
</dbReference>
<accession>A0ABC8K6V4</accession>
<evidence type="ECO:0000259" key="12">
    <source>
        <dbReference type="SMART" id="SM00499"/>
    </source>
</evidence>
<evidence type="ECO:0000256" key="11">
    <source>
        <dbReference type="SAM" id="SignalP"/>
    </source>
</evidence>
<name>A0ABC8K6V4_ERUVS</name>
<evidence type="ECO:0000256" key="5">
    <source>
        <dbReference type="ARBA" id="ARBA00022729"/>
    </source>
</evidence>
<evidence type="ECO:0000256" key="9">
    <source>
        <dbReference type="ARBA" id="ARBA00023288"/>
    </source>
</evidence>
<dbReference type="InterPro" id="IPR000528">
    <property type="entry name" value="Plant_nsLTP"/>
</dbReference>
<evidence type="ECO:0000256" key="10">
    <source>
        <dbReference type="SAM" id="MobiDB-lite"/>
    </source>
</evidence>